<reference evidence="6" key="1">
    <citation type="journal article" date="2014" name="Int. J. Syst. Evol. Microbiol.">
        <title>Complete genome of a new Firmicutes species belonging to the dominant human colonic microbiota ('Ruminococcus bicirculans') reveals two chromosomes and a selective capacity to utilize plant glucans.</title>
        <authorList>
            <consortium name="NISC Comparative Sequencing Program"/>
            <person name="Wegmann U."/>
            <person name="Louis P."/>
            <person name="Goesmann A."/>
            <person name="Henrissat B."/>
            <person name="Duncan S.H."/>
            <person name="Flint H.J."/>
        </authorList>
    </citation>
    <scope>NUCLEOTIDE SEQUENCE</scope>
    <source>
        <strain evidence="6">CCM 7427</strain>
    </source>
</reference>
<evidence type="ECO:0000313" key="3">
    <source>
        <dbReference type="EMBL" id="MFD2649897.1"/>
    </source>
</evidence>
<reference evidence="6" key="3">
    <citation type="submission" date="2024-09" db="EMBL/GenBank/DDBJ databases">
        <authorList>
            <person name="Sun Q."/>
            <person name="Mori K."/>
        </authorList>
    </citation>
    <scope>NUCLEOTIDE SEQUENCE</scope>
    <source>
        <strain evidence="6">CCM 7427</strain>
    </source>
</reference>
<evidence type="ECO:0000313" key="2">
    <source>
        <dbReference type="EMBL" id="MFD2647544.1"/>
    </source>
</evidence>
<dbReference type="RefSeq" id="WP_386832566.1">
    <property type="nucleotide sequence ID" value="NZ_JBHUNP010000001.1"/>
</dbReference>
<evidence type="ECO:0000313" key="7">
    <source>
        <dbReference type="Proteomes" id="UP001597521"/>
    </source>
</evidence>
<keyword evidence="1" id="KW-1133">Transmembrane helix</keyword>
<dbReference type="EMBL" id="JBHUNP010000001">
    <property type="protein sequence ID" value="MFD2647544.1"/>
    <property type="molecule type" value="Genomic_DNA"/>
</dbReference>
<protein>
    <submittedName>
        <fullName evidence="6">Uncharacterized protein</fullName>
    </submittedName>
</protein>
<sequence length="79" mass="9049">MMPSIASRLRLALLMFFGVYPVITLYIYALFPLTTGWQMWQRTLLLVPLMVLTMVFFVMPFIQTRFGAFITGRKPAAAA</sequence>
<keyword evidence="1" id="KW-0472">Membrane</keyword>
<proteinExistence type="predicted"/>
<dbReference type="EMBL" id="JBHUNP010000003">
    <property type="protein sequence ID" value="MFD2649927.1"/>
    <property type="molecule type" value="Genomic_DNA"/>
</dbReference>
<gene>
    <name evidence="2" type="ORF">ACFSX5_07050</name>
    <name evidence="3" type="ORF">ACFSX5_19120</name>
    <name evidence="4" type="ORF">ACFSX5_19260</name>
    <name evidence="5" type="ORF">ACFSX5_19280</name>
    <name evidence="6" type="ORF">ACFSX5_19385</name>
</gene>
<feature type="transmembrane region" description="Helical" evidence="1">
    <location>
        <begin position="43"/>
        <end position="62"/>
    </location>
</feature>
<evidence type="ECO:0000313" key="6">
    <source>
        <dbReference type="EMBL" id="MFD2649948.1"/>
    </source>
</evidence>
<dbReference type="EMBL" id="JBHUNP010000002">
    <property type="protein sequence ID" value="MFD2649897.1"/>
    <property type="molecule type" value="Genomic_DNA"/>
</dbReference>
<comment type="caution">
    <text evidence="6">The sequence shown here is derived from an EMBL/GenBank/DDBJ whole genome shotgun (WGS) entry which is preliminary data.</text>
</comment>
<evidence type="ECO:0000313" key="5">
    <source>
        <dbReference type="EMBL" id="MFD2649927.1"/>
    </source>
</evidence>
<name>A0ABW5QQG0_9HYPH</name>
<accession>A0ABW5QQG0</accession>
<organism evidence="6 7">
    <name type="scientific">Devosia albogilva</name>
    <dbReference type="NCBI Taxonomy" id="429726"/>
    <lineage>
        <taxon>Bacteria</taxon>
        <taxon>Pseudomonadati</taxon>
        <taxon>Pseudomonadota</taxon>
        <taxon>Alphaproteobacteria</taxon>
        <taxon>Hyphomicrobiales</taxon>
        <taxon>Devosiaceae</taxon>
        <taxon>Devosia</taxon>
    </lineage>
</organism>
<dbReference type="EMBL" id="JBHUNP010000002">
    <property type="protein sequence ID" value="MFD2649923.1"/>
    <property type="molecule type" value="Genomic_DNA"/>
</dbReference>
<feature type="transmembrane region" description="Helical" evidence="1">
    <location>
        <begin position="12"/>
        <end position="31"/>
    </location>
</feature>
<dbReference type="EMBL" id="JBHUNP010000003">
    <property type="protein sequence ID" value="MFD2649948.1"/>
    <property type="molecule type" value="Genomic_DNA"/>
</dbReference>
<keyword evidence="7" id="KW-1185">Reference proteome</keyword>
<dbReference type="Proteomes" id="UP001597521">
    <property type="component" value="Unassembled WGS sequence"/>
</dbReference>
<evidence type="ECO:0000313" key="4">
    <source>
        <dbReference type="EMBL" id="MFD2649923.1"/>
    </source>
</evidence>
<reference evidence="7" key="2">
    <citation type="journal article" date="2019" name="Int. J. Syst. Evol. Microbiol.">
        <title>The Global Catalogue of Microorganisms (GCM) 10K type strain sequencing project: providing services to taxonomists for standard genome sequencing and annotation.</title>
        <authorList>
            <consortium name="The Broad Institute Genomics Platform"/>
            <consortium name="The Broad Institute Genome Sequencing Center for Infectious Disease"/>
            <person name="Wu L."/>
            <person name="Ma J."/>
        </authorList>
    </citation>
    <scope>NUCLEOTIDE SEQUENCE [LARGE SCALE GENOMIC DNA]</scope>
    <source>
        <strain evidence="7">CCM 7427</strain>
    </source>
</reference>
<evidence type="ECO:0000256" key="1">
    <source>
        <dbReference type="SAM" id="Phobius"/>
    </source>
</evidence>
<keyword evidence="1" id="KW-0812">Transmembrane</keyword>